<dbReference type="RefSeq" id="WP_218252735.1">
    <property type="nucleotide sequence ID" value="NZ_JABXWD010000198.1"/>
</dbReference>
<protein>
    <submittedName>
        <fullName evidence="1">Uncharacterized protein</fullName>
    </submittedName>
</protein>
<keyword evidence="2" id="KW-1185">Reference proteome</keyword>
<evidence type="ECO:0000313" key="2">
    <source>
        <dbReference type="Proteomes" id="UP001196980"/>
    </source>
</evidence>
<dbReference type="EMBL" id="JABXWD010000198">
    <property type="protein sequence ID" value="MBV6342114.1"/>
    <property type="molecule type" value="Genomic_DNA"/>
</dbReference>
<sequence length="119" mass="13308">EALVSMVILLFVLVALLQTVTVASNVTYKNELRDEVTKIVKEELEATRDANFDAVLTGTCEKCTSPNTYTRQFKNASINFGIVKTVTVLDPNNKRVDITVTWAFKGETMNYTVNTLISR</sequence>
<proteinExistence type="predicted"/>
<accession>A0ABS6S143</accession>
<gene>
    <name evidence="1" type="ORF">HWQ67_11005</name>
</gene>
<feature type="non-terminal residue" evidence="1">
    <location>
        <position position="1"/>
    </location>
</feature>
<organism evidence="1 2">
    <name type="scientific">Candidatus Magnetobacterium casense</name>
    <dbReference type="NCBI Taxonomy" id="1455061"/>
    <lineage>
        <taxon>Bacteria</taxon>
        <taxon>Pseudomonadati</taxon>
        <taxon>Nitrospirota</taxon>
        <taxon>Thermodesulfovibrionia</taxon>
        <taxon>Thermodesulfovibrionales</taxon>
        <taxon>Candidatus Magnetobacteriaceae</taxon>
        <taxon>Candidatus Magnetobacterium</taxon>
    </lineage>
</organism>
<name>A0ABS6S143_9BACT</name>
<reference evidence="1 2" key="1">
    <citation type="journal article" date="2020" name="J Geophys Res Biogeosci">
        <title>Magnetotaxis as an Adaptation to Enable Bacterial Shuttling of Microbial Sulfur and Sulfur Cycling Across Aquatic Oxic#Anoxic Interfaces.</title>
        <authorList>
            <person name="Li J."/>
            <person name="Liu P."/>
            <person name="Wang J."/>
            <person name="Roberts A.P."/>
            <person name="Pan Y."/>
        </authorList>
    </citation>
    <scope>NUCLEOTIDE SEQUENCE [LARGE SCALE GENOMIC DNA]</scope>
    <source>
        <strain evidence="1 2">MYR-1_YQ</strain>
    </source>
</reference>
<dbReference type="Proteomes" id="UP001196980">
    <property type="component" value="Unassembled WGS sequence"/>
</dbReference>
<evidence type="ECO:0000313" key="1">
    <source>
        <dbReference type="EMBL" id="MBV6342114.1"/>
    </source>
</evidence>
<comment type="caution">
    <text evidence="1">The sequence shown here is derived from an EMBL/GenBank/DDBJ whole genome shotgun (WGS) entry which is preliminary data.</text>
</comment>